<dbReference type="InterPro" id="IPR036374">
    <property type="entry name" value="OxRdtase_Mopterin-bd_sf"/>
</dbReference>
<dbReference type="AlphaFoldDB" id="C1CZW7"/>
<dbReference type="SUPFAM" id="SSF56524">
    <property type="entry name" value="Oxidoreductase molybdopterin-binding domain"/>
    <property type="match status" value="1"/>
</dbReference>
<feature type="domain" description="Oxidoreductase molybdopterin-binding" evidence="1">
    <location>
        <begin position="24"/>
        <end position="131"/>
    </location>
</feature>
<proteinExistence type="predicted"/>
<accession>C1CZW7</accession>
<name>C1CZW7_DEIDV</name>
<sequence>MPAPLAGYRYLRAAGPRPAAAASQRVLLTVETKTGKKQTYTLAQLRALPAMRYTTFHPQLRQRFTYEGVPLRDLATAGGFVGRDLQVYAENGYVTTIAARDYQKEAVMLAYAANGKEIPVLQKGPLTVVMPPDEKRFPAQKYDYAWVWFVDRITPAK</sequence>
<evidence type="ECO:0000313" key="3">
    <source>
        <dbReference type="Proteomes" id="UP000002208"/>
    </source>
</evidence>
<keyword evidence="3" id="KW-1185">Reference proteome</keyword>
<dbReference type="STRING" id="546414.Deide_03930"/>
<dbReference type="Gene3D" id="3.90.420.10">
    <property type="entry name" value="Oxidoreductase, molybdopterin-binding domain"/>
    <property type="match status" value="1"/>
</dbReference>
<dbReference type="InterPro" id="IPR000572">
    <property type="entry name" value="OxRdtase_Mopterin-bd_dom"/>
</dbReference>
<protein>
    <recommendedName>
        <fullName evidence="1">Oxidoreductase molybdopterin-binding domain-containing protein</fullName>
    </recommendedName>
</protein>
<dbReference type="HOGENOM" id="CLU_110165_2_1_0"/>
<dbReference type="EMBL" id="CP001114">
    <property type="protein sequence ID" value="ACO45219.1"/>
    <property type="molecule type" value="Genomic_DNA"/>
</dbReference>
<dbReference type="Pfam" id="PF00174">
    <property type="entry name" value="Oxidored_molyb"/>
    <property type="match status" value="1"/>
</dbReference>
<reference evidence="2 3" key="1">
    <citation type="journal article" date="2009" name="PLoS Genet.">
        <title>Alliance of proteomics and genomics to unravel the specificities of Sahara bacterium Deinococcus deserti.</title>
        <authorList>
            <person name="de Groot A."/>
            <person name="Dulermo R."/>
            <person name="Ortet P."/>
            <person name="Blanchard L."/>
            <person name="Guerin P."/>
            <person name="Fernandez B."/>
            <person name="Vacherie B."/>
            <person name="Dossat C."/>
            <person name="Jolivet E."/>
            <person name="Siguier P."/>
            <person name="Chandler M."/>
            <person name="Barakat M."/>
            <person name="Dedieu A."/>
            <person name="Barbe V."/>
            <person name="Heulin T."/>
            <person name="Sommer S."/>
            <person name="Achouak W."/>
            <person name="Armengaud J."/>
        </authorList>
    </citation>
    <scope>NUCLEOTIDE SEQUENCE [LARGE SCALE GENOMIC DNA]</scope>
    <source>
        <strain evidence="3">DSM 17065 / CIP 109153 / LMG 22923 / VCD115</strain>
    </source>
</reference>
<dbReference type="KEGG" id="ddr:Deide_03930"/>
<dbReference type="Proteomes" id="UP000002208">
    <property type="component" value="Chromosome"/>
</dbReference>
<dbReference type="PaxDb" id="546414-Deide_03930"/>
<dbReference type="eggNOG" id="COG3915">
    <property type="taxonomic scope" value="Bacteria"/>
</dbReference>
<evidence type="ECO:0000313" key="2">
    <source>
        <dbReference type="EMBL" id="ACO45219.1"/>
    </source>
</evidence>
<organism evidence="2 3">
    <name type="scientific">Deinococcus deserti (strain DSM 17065 / CIP 109153 / LMG 22923 / VCD115)</name>
    <dbReference type="NCBI Taxonomy" id="546414"/>
    <lineage>
        <taxon>Bacteria</taxon>
        <taxon>Thermotogati</taxon>
        <taxon>Deinococcota</taxon>
        <taxon>Deinococci</taxon>
        <taxon>Deinococcales</taxon>
        <taxon>Deinococcaceae</taxon>
        <taxon>Deinococcus</taxon>
    </lineage>
</organism>
<dbReference type="OrthoDB" id="67077at2"/>
<evidence type="ECO:0000259" key="1">
    <source>
        <dbReference type="Pfam" id="PF00174"/>
    </source>
</evidence>
<gene>
    <name evidence="2" type="ordered locus">Deide_03930</name>
</gene>